<gene>
    <name evidence="1" type="ORF">JOD45_000705</name>
</gene>
<keyword evidence="2" id="KW-1185">Reference proteome</keyword>
<accession>A0ABS2PYY3</accession>
<sequence>MKSKEDETQWLEISWYKDEECYAKSLSLINNHQDIQELFASFQAILASGKDEISEQEYDQIEEMSY</sequence>
<dbReference type="EMBL" id="JAFBER010000003">
    <property type="protein sequence ID" value="MBM7644512.1"/>
    <property type="molecule type" value="Genomic_DNA"/>
</dbReference>
<proteinExistence type="predicted"/>
<evidence type="ECO:0000313" key="1">
    <source>
        <dbReference type="EMBL" id="MBM7644512.1"/>
    </source>
</evidence>
<organism evidence="1 2">
    <name type="scientific">Scopulibacillus daqui</name>
    <dbReference type="NCBI Taxonomy" id="1469162"/>
    <lineage>
        <taxon>Bacteria</taxon>
        <taxon>Bacillati</taxon>
        <taxon>Bacillota</taxon>
        <taxon>Bacilli</taxon>
        <taxon>Bacillales</taxon>
        <taxon>Sporolactobacillaceae</taxon>
        <taxon>Scopulibacillus</taxon>
    </lineage>
</organism>
<protein>
    <submittedName>
        <fullName evidence="1">Uncharacterized protein</fullName>
    </submittedName>
</protein>
<evidence type="ECO:0000313" key="2">
    <source>
        <dbReference type="Proteomes" id="UP000808914"/>
    </source>
</evidence>
<name>A0ABS2PYY3_9BACL</name>
<dbReference type="Proteomes" id="UP000808914">
    <property type="component" value="Unassembled WGS sequence"/>
</dbReference>
<comment type="caution">
    <text evidence="1">The sequence shown here is derived from an EMBL/GenBank/DDBJ whole genome shotgun (WGS) entry which is preliminary data.</text>
</comment>
<reference evidence="1 2" key="1">
    <citation type="submission" date="2021-01" db="EMBL/GenBank/DDBJ databases">
        <title>Genomic Encyclopedia of Type Strains, Phase IV (KMG-IV): sequencing the most valuable type-strain genomes for metagenomic binning, comparative biology and taxonomic classification.</title>
        <authorList>
            <person name="Goeker M."/>
        </authorList>
    </citation>
    <scope>NUCLEOTIDE SEQUENCE [LARGE SCALE GENOMIC DNA]</scope>
    <source>
        <strain evidence="1 2">DSM 28236</strain>
    </source>
</reference>